<organism evidence="1 2">
    <name type="scientific">Coccidioides immitis (strain RS)</name>
    <name type="common">Valley fever fungus</name>
    <dbReference type="NCBI Taxonomy" id="246410"/>
    <lineage>
        <taxon>Eukaryota</taxon>
        <taxon>Fungi</taxon>
        <taxon>Dikarya</taxon>
        <taxon>Ascomycota</taxon>
        <taxon>Pezizomycotina</taxon>
        <taxon>Eurotiomycetes</taxon>
        <taxon>Eurotiomycetidae</taxon>
        <taxon>Onygenales</taxon>
        <taxon>Onygenaceae</taxon>
        <taxon>Coccidioides</taxon>
    </lineage>
</organism>
<accession>A0A0E1S1F7</accession>
<reference evidence="2" key="1">
    <citation type="journal article" date="2009" name="Genome Res.">
        <title>Comparative genomic analyses of the human fungal pathogens Coccidioides and their relatives.</title>
        <authorList>
            <person name="Sharpton T.J."/>
            <person name="Stajich J.E."/>
            <person name="Rounsley S.D."/>
            <person name="Gardner M.J."/>
            <person name="Wortman J.R."/>
            <person name="Jordar V.S."/>
            <person name="Maiti R."/>
            <person name="Kodira C.D."/>
            <person name="Neafsey D.E."/>
            <person name="Zeng Q."/>
            <person name="Hung C.-Y."/>
            <person name="McMahan C."/>
            <person name="Muszewska A."/>
            <person name="Grynberg M."/>
            <person name="Mandel M.A."/>
            <person name="Kellner E.M."/>
            <person name="Barker B.M."/>
            <person name="Galgiani J.N."/>
            <person name="Orbach M.J."/>
            <person name="Kirkland T.N."/>
            <person name="Cole G.T."/>
            <person name="Henn M.R."/>
            <person name="Birren B.W."/>
            <person name="Taylor J.W."/>
        </authorList>
    </citation>
    <scope>NUCLEOTIDE SEQUENCE [LARGE SCALE GENOMIC DNA]</scope>
    <source>
        <strain evidence="2">RS</strain>
    </source>
</reference>
<dbReference type="RefSeq" id="XP_001241600.1">
    <property type="nucleotide sequence ID" value="XM_001241599.1"/>
</dbReference>
<gene>
    <name evidence="1" type="ORF">CIMG_13166</name>
</gene>
<name>A0A0E1S1F7_COCIM</name>
<dbReference type="Proteomes" id="UP000001261">
    <property type="component" value="Unassembled WGS sequence"/>
</dbReference>
<dbReference type="KEGG" id="cim:CIMG_13166"/>
<evidence type="ECO:0000313" key="1">
    <source>
        <dbReference type="EMBL" id="EAS30017.1"/>
    </source>
</evidence>
<reference evidence="2" key="2">
    <citation type="journal article" date="2010" name="Genome Res.">
        <title>Population genomic sequencing of Coccidioides fungi reveals recent hybridization and transposon control.</title>
        <authorList>
            <person name="Neafsey D.E."/>
            <person name="Barker B.M."/>
            <person name="Sharpton T.J."/>
            <person name="Stajich J.E."/>
            <person name="Park D.J."/>
            <person name="Whiston E."/>
            <person name="Hung C.-Y."/>
            <person name="McMahan C."/>
            <person name="White J."/>
            <person name="Sykes S."/>
            <person name="Heiman D."/>
            <person name="Young S."/>
            <person name="Zeng Q."/>
            <person name="Abouelleil A."/>
            <person name="Aftuck L."/>
            <person name="Bessette D."/>
            <person name="Brown A."/>
            <person name="FitzGerald M."/>
            <person name="Lui A."/>
            <person name="Macdonald J.P."/>
            <person name="Priest M."/>
            <person name="Orbach M.J."/>
            <person name="Galgiani J.N."/>
            <person name="Kirkland T.N."/>
            <person name="Cole G.T."/>
            <person name="Birren B.W."/>
            <person name="Henn M.R."/>
            <person name="Taylor J.W."/>
            <person name="Rounsley S.D."/>
        </authorList>
    </citation>
    <scope>GENOME REANNOTATION</scope>
    <source>
        <strain evidence="2">RS</strain>
    </source>
</reference>
<protein>
    <submittedName>
        <fullName evidence="1">Uncharacterized protein</fullName>
    </submittedName>
</protein>
<evidence type="ECO:0000313" key="2">
    <source>
        <dbReference type="Proteomes" id="UP000001261"/>
    </source>
</evidence>
<dbReference type="EMBL" id="GG704913">
    <property type="protein sequence ID" value="EAS30017.1"/>
    <property type="molecule type" value="Genomic_DNA"/>
</dbReference>
<dbReference type="InParanoid" id="A0A0E1S1F7"/>
<keyword evidence="2" id="KW-1185">Reference proteome</keyword>
<dbReference type="VEuPathDB" id="FungiDB:CIMG_13166"/>
<proteinExistence type="predicted"/>
<sequence>MAENQASSLQHATKAVRRIEVEKRNFWAALQLSILQTPLSFSMDVVPKGKR</sequence>
<dbReference type="GeneID" id="24164793"/>
<dbReference type="AlphaFoldDB" id="A0A0E1S1F7"/>